<keyword evidence="2" id="KW-0547">Nucleotide-binding</keyword>
<dbReference type="PIRSF" id="PIRSF005813">
    <property type="entry name" value="MSH2"/>
    <property type="match status" value="1"/>
</dbReference>
<dbReference type="InterPro" id="IPR007861">
    <property type="entry name" value="DNA_mismatch_repair_MutS_clamp"/>
</dbReference>
<accession>A0A5D2IDD2</accession>
<dbReference type="Gene3D" id="3.40.50.300">
    <property type="entry name" value="P-loop containing nucleotide triphosphate hydrolases"/>
    <property type="match status" value="1"/>
</dbReference>
<dbReference type="InterPro" id="IPR007696">
    <property type="entry name" value="DNA_mismatch_repair_MutS_core"/>
</dbReference>
<reference evidence="8 9" key="1">
    <citation type="submission" date="2019-07" db="EMBL/GenBank/DDBJ databases">
        <title>WGS assembly of Gossypium tomentosum.</title>
        <authorList>
            <person name="Chen Z.J."/>
            <person name="Sreedasyam A."/>
            <person name="Ando A."/>
            <person name="Song Q."/>
            <person name="De L."/>
            <person name="Hulse-Kemp A."/>
            <person name="Ding M."/>
            <person name="Ye W."/>
            <person name="Kirkbride R."/>
            <person name="Jenkins J."/>
            <person name="Plott C."/>
            <person name="Lovell J."/>
            <person name="Lin Y.-M."/>
            <person name="Vaughn R."/>
            <person name="Liu B."/>
            <person name="Li W."/>
            <person name="Simpson S."/>
            <person name="Scheffler B."/>
            <person name="Saski C."/>
            <person name="Grover C."/>
            <person name="Hu G."/>
            <person name="Conover J."/>
            <person name="Carlson J."/>
            <person name="Shu S."/>
            <person name="Boston L."/>
            <person name="Williams M."/>
            <person name="Peterson D."/>
            <person name="Mcgee K."/>
            <person name="Jones D."/>
            <person name="Wendel J."/>
            <person name="Stelly D."/>
            <person name="Grimwood J."/>
            <person name="Schmutz J."/>
        </authorList>
    </citation>
    <scope>NUCLEOTIDE SEQUENCE [LARGE SCALE GENOMIC DNA]</scope>
    <source>
        <strain evidence="8">7179.01</strain>
    </source>
</reference>
<evidence type="ECO:0000259" key="6">
    <source>
        <dbReference type="SMART" id="SM00533"/>
    </source>
</evidence>
<dbReference type="InterPro" id="IPR000432">
    <property type="entry name" value="DNA_mismatch_repair_MutS_C"/>
</dbReference>
<evidence type="ECO:0000256" key="5">
    <source>
        <dbReference type="ARBA" id="ARBA00023254"/>
    </source>
</evidence>
<dbReference type="FunFam" id="1.10.1420.10:FF:000011">
    <property type="entry name" value="DNA mismatch repair protein MSH4"/>
    <property type="match status" value="1"/>
</dbReference>
<dbReference type="AlphaFoldDB" id="A0A5D2IDD2"/>
<dbReference type="EMBL" id="CM017634">
    <property type="protein sequence ID" value="TYH40584.1"/>
    <property type="molecule type" value="Genomic_DNA"/>
</dbReference>
<dbReference type="GO" id="GO:0140664">
    <property type="term" value="F:ATP-dependent DNA damage sensor activity"/>
    <property type="evidence" value="ECO:0007669"/>
    <property type="project" value="InterPro"/>
</dbReference>
<keyword evidence="5" id="KW-0469">Meiosis</keyword>
<protein>
    <recommendedName>
        <fullName evidence="10">DNA mismatch repair proteins mutS family domain-containing protein</fullName>
    </recommendedName>
</protein>
<evidence type="ECO:0000259" key="7">
    <source>
        <dbReference type="SMART" id="SM00534"/>
    </source>
</evidence>
<dbReference type="PANTHER" id="PTHR11361">
    <property type="entry name" value="DNA MISMATCH REPAIR PROTEIN MUTS FAMILY MEMBER"/>
    <property type="match status" value="1"/>
</dbReference>
<dbReference type="Pfam" id="PF05192">
    <property type="entry name" value="MutS_III"/>
    <property type="match status" value="1"/>
</dbReference>
<evidence type="ECO:0000313" key="8">
    <source>
        <dbReference type="EMBL" id="TYH40584.1"/>
    </source>
</evidence>
<dbReference type="GO" id="GO:0030983">
    <property type="term" value="F:mismatched DNA binding"/>
    <property type="evidence" value="ECO:0007669"/>
    <property type="project" value="InterPro"/>
</dbReference>
<dbReference type="GO" id="GO:0005524">
    <property type="term" value="F:ATP binding"/>
    <property type="evidence" value="ECO:0007669"/>
    <property type="project" value="UniProtKB-KW"/>
</dbReference>
<gene>
    <name evidence="8" type="ORF">ES332_D12G257500v1</name>
</gene>
<keyword evidence="3" id="KW-0067">ATP-binding</keyword>
<dbReference type="Pfam" id="PF05190">
    <property type="entry name" value="MutS_IV"/>
    <property type="match status" value="1"/>
</dbReference>
<dbReference type="Pfam" id="PF00488">
    <property type="entry name" value="MutS_V"/>
    <property type="match status" value="1"/>
</dbReference>
<evidence type="ECO:0000313" key="9">
    <source>
        <dbReference type="Proteomes" id="UP000322667"/>
    </source>
</evidence>
<evidence type="ECO:0000256" key="4">
    <source>
        <dbReference type="ARBA" id="ARBA00023125"/>
    </source>
</evidence>
<evidence type="ECO:0000256" key="3">
    <source>
        <dbReference type="ARBA" id="ARBA00022840"/>
    </source>
</evidence>
<dbReference type="SUPFAM" id="SSF48334">
    <property type="entry name" value="DNA repair protein MutS, domain III"/>
    <property type="match status" value="1"/>
</dbReference>
<keyword evidence="9" id="KW-1185">Reference proteome</keyword>
<evidence type="ECO:0000256" key="2">
    <source>
        <dbReference type="ARBA" id="ARBA00022741"/>
    </source>
</evidence>
<dbReference type="GO" id="GO:0005634">
    <property type="term" value="C:nucleus"/>
    <property type="evidence" value="ECO:0007669"/>
    <property type="project" value="TreeGrafter"/>
</dbReference>
<dbReference type="InterPro" id="IPR036187">
    <property type="entry name" value="DNA_mismatch_repair_MutS_sf"/>
</dbReference>
<sequence>MEDDGGERSSFVIGLIENRAKEVGMAAFDLRSASLHLSQYIETSISYQNTKTLLHFYDPMVIIVPPNKLAPEGMVGVSELVDRFYASVKKFVMARGCFDDTKGAMLIKNLAAREPSALGLDTYYKQYYLCLASASAAIKWIEAEKGVIITSHSLVVTFNGSFDHMNIDTTSVHNLEIVEPLHSALWGTSNKKRSLFHMLKTTKTIGGTRLLRANLLQPLKDIETINTRLDCLDELMSNEQLFFGLSQVLRKFPKETDRVLCHFCFKPKKITNEVLGVDDAKKSQMLISSIILLKTALDALPLLSKVLKDAQCFILANVYKSVCENEKYADIRKRIGEVIDEDVLHARVPFIARTQQCFAVKAGIDGLLDIARRSFCDTSEAIHNLANKYREEYKLPNLKLPFNNRRGFYFSIPRKDIQGKLPSKFIQVVKQGNNVHCSTLELASLNVRNKSAAGECYVRTEVCLEALVDAIREDIPMFTLLAEVLCLLDMIVNSFAHTISTKPVDRYTRPGFTDNGPLAIDAGRHPILESIHSDFVPNSIFISEASNMVIVMGPNMSGKSTYLQQVCLIIILAQIGCYVPAHFATIRVVDRIFTRMGTVDNLESNSSTFMTEMKETAFIMQNVSQRSLIVMDELGRATSSSDGLAIAWSCCEYLLSLNAYTIFATHMENLSKLATIYPNVKILYFYVDIRNSRLDFKFRLNDGPKHVAHYGLLLAEVAGLPSSVIETARSITSRITEKEVNEMEVNCLNHNQIMMAYRAAQRLICLKYSNQKEEAIRQALHLLKENYIDVKL</sequence>
<organism evidence="8 9">
    <name type="scientific">Gossypium tomentosum</name>
    <name type="common">Hawaiian cotton</name>
    <name type="synonym">Gossypium sandvicense</name>
    <dbReference type="NCBI Taxonomy" id="34277"/>
    <lineage>
        <taxon>Eukaryota</taxon>
        <taxon>Viridiplantae</taxon>
        <taxon>Streptophyta</taxon>
        <taxon>Embryophyta</taxon>
        <taxon>Tracheophyta</taxon>
        <taxon>Spermatophyta</taxon>
        <taxon>Magnoliopsida</taxon>
        <taxon>eudicotyledons</taxon>
        <taxon>Gunneridae</taxon>
        <taxon>Pentapetalae</taxon>
        <taxon>rosids</taxon>
        <taxon>malvids</taxon>
        <taxon>Malvales</taxon>
        <taxon>Malvaceae</taxon>
        <taxon>Malvoideae</taxon>
        <taxon>Gossypium</taxon>
    </lineage>
</organism>
<dbReference type="SUPFAM" id="SSF52540">
    <property type="entry name" value="P-loop containing nucleoside triphosphate hydrolases"/>
    <property type="match status" value="1"/>
</dbReference>
<feature type="domain" description="DNA mismatch repair protein MutS core" evidence="6">
    <location>
        <begin position="190"/>
        <end position="531"/>
    </location>
</feature>
<evidence type="ECO:0008006" key="10">
    <source>
        <dbReference type="Google" id="ProtNLM"/>
    </source>
</evidence>
<dbReference type="GO" id="GO:0007131">
    <property type="term" value="P:reciprocal meiotic recombination"/>
    <property type="evidence" value="ECO:0007669"/>
    <property type="project" value="TreeGrafter"/>
</dbReference>
<dbReference type="Gene3D" id="1.10.1420.10">
    <property type="match status" value="2"/>
</dbReference>
<dbReference type="SMART" id="SM00534">
    <property type="entry name" value="MUTSac"/>
    <property type="match status" value="1"/>
</dbReference>
<dbReference type="SMART" id="SM00533">
    <property type="entry name" value="MUTSd"/>
    <property type="match status" value="1"/>
</dbReference>
<name>A0A5D2IDD2_GOSTO</name>
<dbReference type="GO" id="GO:0006298">
    <property type="term" value="P:mismatch repair"/>
    <property type="evidence" value="ECO:0007669"/>
    <property type="project" value="InterPro"/>
</dbReference>
<comment type="similarity">
    <text evidence="1">Belongs to the DNA mismatch repair MutS family.</text>
</comment>
<dbReference type="Proteomes" id="UP000322667">
    <property type="component" value="Chromosome D12"/>
</dbReference>
<dbReference type="InterPro" id="IPR027417">
    <property type="entry name" value="P-loop_NTPase"/>
</dbReference>
<evidence type="ECO:0000256" key="1">
    <source>
        <dbReference type="ARBA" id="ARBA00006271"/>
    </source>
</evidence>
<dbReference type="FunFam" id="1.10.1420.10:FF:000012">
    <property type="entry name" value="DNA mismatch repair protein MSH4"/>
    <property type="match status" value="1"/>
</dbReference>
<keyword evidence="4" id="KW-0238">DNA-binding</keyword>
<dbReference type="PANTHER" id="PTHR11361:SF21">
    <property type="entry name" value="MUTS PROTEIN HOMOLOG 4"/>
    <property type="match status" value="1"/>
</dbReference>
<proteinExistence type="inferred from homology"/>
<dbReference type="InterPro" id="IPR011184">
    <property type="entry name" value="DNA_mismatch_repair_Msh2"/>
</dbReference>
<dbReference type="FunFam" id="3.40.50.300:FF:001249">
    <property type="entry name" value="DNA mismatch repair protein MSH4"/>
    <property type="match status" value="1"/>
</dbReference>
<feature type="domain" description="DNA mismatch repair proteins mutS family" evidence="7">
    <location>
        <begin position="546"/>
        <end position="733"/>
    </location>
</feature>
<dbReference type="InterPro" id="IPR045076">
    <property type="entry name" value="MutS"/>
</dbReference>